<feature type="transmembrane region" description="Helical" evidence="1">
    <location>
        <begin position="441"/>
        <end position="459"/>
    </location>
</feature>
<evidence type="ECO:0000313" key="2">
    <source>
        <dbReference type="EMBL" id="MCJ0825466.1"/>
    </source>
</evidence>
<evidence type="ECO:0008006" key="4">
    <source>
        <dbReference type="Google" id="ProtNLM"/>
    </source>
</evidence>
<name>A0ABT0A3B4_9GAMM</name>
<proteinExistence type="predicted"/>
<feature type="transmembrane region" description="Helical" evidence="1">
    <location>
        <begin position="282"/>
        <end position="310"/>
    </location>
</feature>
<organism evidence="2 3">
    <name type="scientific">Cognatiluteimonas sedimenti</name>
    <dbReference type="NCBI Taxonomy" id="2927791"/>
    <lineage>
        <taxon>Bacteria</taxon>
        <taxon>Pseudomonadati</taxon>
        <taxon>Pseudomonadota</taxon>
        <taxon>Gammaproteobacteria</taxon>
        <taxon>Lysobacterales</taxon>
        <taxon>Lysobacteraceae</taxon>
        <taxon>Cognatiluteimonas</taxon>
    </lineage>
</organism>
<dbReference type="RefSeq" id="WP_243319835.1">
    <property type="nucleotide sequence ID" value="NZ_JALGCL010000001.1"/>
</dbReference>
<feature type="transmembrane region" description="Helical" evidence="1">
    <location>
        <begin position="260"/>
        <end position="276"/>
    </location>
</feature>
<feature type="transmembrane region" description="Helical" evidence="1">
    <location>
        <begin position="237"/>
        <end position="253"/>
    </location>
</feature>
<evidence type="ECO:0000313" key="3">
    <source>
        <dbReference type="Proteomes" id="UP001165423"/>
    </source>
</evidence>
<feature type="transmembrane region" description="Helical" evidence="1">
    <location>
        <begin position="27"/>
        <end position="57"/>
    </location>
</feature>
<feature type="transmembrane region" description="Helical" evidence="1">
    <location>
        <begin position="213"/>
        <end position="231"/>
    </location>
</feature>
<feature type="transmembrane region" description="Helical" evidence="1">
    <location>
        <begin position="418"/>
        <end position="435"/>
    </location>
</feature>
<keyword evidence="1" id="KW-0812">Transmembrane</keyword>
<feature type="transmembrane region" description="Helical" evidence="1">
    <location>
        <begin position="69"/>
        <end position="88"/>
    </location>
</feature>
<gene>
    <name evidence="2" type="ORF">MQC88_05755</name>
</gene>
<reference evidence="2 3" key="1">
    <citation type="submission" date="2022-03" db="EMBL/GenBank/DDBJ databases">
        <title>Luteimonas soily sp. nov., a novel bacterium isolated from the soil.</title>
        <authorList>
            <person name="Zhang X."/>
        </authorList>
    </citation>
    <scope>NUCLEOTIDE SEQUENCE [LARGE SCALE GENOMIC DNA]</scope>
    <source>
        <strain evidence="2 3">50</strain>
    </source>
</reference>
<accession>A0ABT0A3B4</accession>
<comment type="caution">
    <text evidence="2">The sequence shown here is derived from an EMBL/GenBank/DDBJ whole genome shotgun (WGS) entry which is preliminary data.</text>
</comment>
<feature type="transmembrane region" description="Helical" evidence="1">
    <location>
        <begin position="322"/>
        <end position="342"/>
    </location>
</feature>
<sequence length="633" mass="67235">MFLAVAALLAAALVARCSRLRLATALALAWLLALAWFAGPLVVAAGLLLAVAAFNLGGWLVPQMPSRQAVATTVGLLVIAGIGGWLLALPIHYRLAWLVALLLPVLLRARAAPGQLEALRKGWSEAVDAHPAWSSLAIMLLGVASTACWIPSIQADDVGYHLRLPAQLLADHAYAAAPEHQIWAYASWGNDVLHAIVTVLAGTTDARGGLNGLWLALIAGLTWSLVAVLGGDRRACWAAVALSSSVPLLAGLAGSMHTELAATAALLAIALLAVVAPRRSWLALACLFAGLAALKLVHAWSALPLLAWCLWRFRSRWSARAALAAATLSVPLAGSSYLQAWLATGNPVLPLFNGVFASPYAPVANFDDPRWHAGLGPGLPWTLVFDTPRFLEDGRAALGFASVALLGGWLAALLEPRLRTIAGVATLVFVLPLFGLQYARYAFPGLMLLLPIVIVAVSTRMRRGSFALLVVGLCALNACFIPNGNWSLGVPALKRYVTSGGDPSEVFRRFLPEREVLRQLRQSPLPAARRGNVLATDPSRPYVAELGRRGRNVSWYSPALQRAAVQAGRDADGSAWRALFARHGVRWVLVGSGHASPALMRGIAGAGGSLFAQSRDVQLWQLDHAPLRQSPTR</sequence>
<feature type="transmembrane region" description="Helical" evidence="1">
    <location>
        <begin position="132"/>
        <end position="153"/>
    </location>
</feature>
<keyword evidence="1" id="KW-1133">Transmembrane helix</keyword>
<evidence type="ECO:0000256" key="1">
    <source>
        <dbReference type="SAM" id="Phobius"/>
    </source>
</evidence>
<feature type="transmembrane region" description="Helical" evidence="1">
    <location>
        <begin position="466"/>
        <end position="486"/>
    </location>
</feature>
<feature type="transmembrane region" description="Helical" evidence="1">
    <location>
        <begin position="396"/>
        <end position="413"/>
    </location>
</feature>
<protein>
    <recommendedName>
        <fullName evidence="4">Glycosyltransferase RgtA/B/C/D-like domain-containing protein</fullName>
    </recommendedName>
</protein>
<keyword evidence="3" id="KW-1185">Reference proteome</keyword>
<keyword evidence="1" id="KW-0472">Membrane</keyword>
<dbReference type="Proteomes" id="UP001165423">
    <property type="component" value="Unassembled WGS sequence"/>
</dbReference>
<dbReference type="EMBL" id="JALGCL010000001">
    <property type="protein sequence ID" value="MCJ0825466.1"/>
    <property type="molecule type" value="Genomic_DNA"/>
</dbReference>